<proteinExistence type="predicted"/>
<sequence>MSTDPIAVVPVRSLLVIRPPQPPWWAMTTEGLAGAGLHGQGSAEAAGFFTARLVLMSLLAAGVRPLALSHAVQAAGEAETDRVLTGIRTCLEAAGLQDLPLQGHRCRGEGTGPMLSVTGMGLVEPAAFTPGRARPGDEVYMVGHQIDRPEEQLKPNDATIPGFAHLQRLRTAAHDVLPVGNVPMPQAVAALAEAAGLVFRPVTGVPDWLWTRPAGPATCLLAAVPRTAVPVVTALPLPVTHIGRLEAPPA</sequence>
<reference evidence="1 2" key="1">
    <citation type="submission" date="2020-02" db="EMBL/GenBank/DDBJ databases">
        <authorList>
            <person name="Hogendoorn C."/>
        </authorList>
    </citation>
    <scope>NUCLEOTIDE SEQUENCE [LARGE SCALE GENOMIC DNA]</scope>
    <source>
        <strain evidence="1">R501</strain>
    </source>
</reference>
<evidence type="ECO:0000313" key="2">
    <source>
        <dbReference type="Proteomes" id="UP000503399"/>
    </source>
</evidence>
<keyword evidence="2" id="KW-1185">Reference proteome</keyword>
<name>A0A6F8ZJW3_9FIRM</name>
<dbReference type="Proteomes" id="UP000503399">
    <property type="component" value="Chromosome"/>
</dbReference>
<accession>A0A6F8ZJW3</accession>
<evidence type="ECO:0000313" key="1">
    <source>
        <dbReference type="EMBL" id="CAB1129890.1"/>
    </source>
</evidence>
<dbReference type="AlphaFoldDB" id="A0A6F8ZJW3"/>
<dbReference type="EMBL" id="LR778114">
    <property type="protein sequence ID" value="CAB1129890.1"/>
    <property type="molecule type" value="Genomic_DNA"/>
</dbReference>
<organism evidence="1 2">
    <name type="scientific">Candidatus Hydrogenisulfobacillus filiaventi</name>
    <dbReference type="NCBI Taxonomy" id="2707344"/>
    <lineage>
        <taxon>Bacteria</taxon>
        <taxon>Bacillati</taxon>
        <taxon>Bacillota</taxon>
        <taxon>Clostridia</taxon>
        <taxon>Eubacteriales</taxon>
        <taxon>Clostridiales Family XVII. Incertae Sedis</taxon>
        <taxon>Candidatus Hydrogenisulfobacillus</taxon>
    </lineage>
</organism>
<dbReference type="KEGG" id="hfv:R50_2393"/>
<gene>
    <name evidence="1" type="ORF">R50_2393</name>
</gene>
<protein>
    <submittedName>
        <fullName evidence="1">Uncharacterized protein</fullName>
    </submittedName>
</protein>